<evidence type="ECO:0000256" key="1">
    <source>
        <dbReference type="SAM" id="MobiDB-lite"/>
    </source>
</evidence>
<proteinExistence type="predicted"/>
<accession>A0A6G1D4Q3</accession>
<protein>
    <submittedName>
        <fullName evidence="2">Uncharacterized protein</fullName>
    </submittedName>
</protein>
<gene>
    <name evidence="2" type="ORF">E2562_015891</name>
</gene>
<feature type="region of interest" description="Disordered" evidence="1">
    <location>
        <begin position="168"/>
        <end position="187"/>
    </location>
</feature>
<sequence length="200" mass="21207">MTTVPRCGSTAARDEERGGGSGGEMLTGDGTGRRQTAATDVQTTAAERRHWLLASFALPRSRADVVGDDSDCESVAESCPCPYQPASVAATGGGLRGGACCDEGMEEENDDDGYSSCVEGDGCYELRLQGDGGEEEEASSEGGVWWTKLAAAAAAHGSVAARDRELLQRQREEEEDPRSAAARQEEDRKFWEDCLASGYP</sequence>
<feature type="compositionally biased region" description="Low complexity" evidence="1">
    <location>
        <begin position="26"/>
        <end position="43"/>
    </location>
</feature>
<dbReference type="AlphaFoldDB" id="A0A6G1D4Q3"/>
<feature type="region of interest" description="Disordered" evidence="1">
    <location>
        <begin position="1"/>
        <end position="43"/>
    </location>
</feature>
<organism evidence="2 3">
    <name type="scientific">Oryza meyeriana var. granulata</name>
    <dbReference type="NCBI Taxonomy" id="110450"/>
    <lineage>
        <taxon>Eukaryota</taxon>
        <taxon>Viridiplantae</taxon>
        <taxon>Streptophyta</taxon>
        <taxon>Embryophyta</taxon>
        <taxon>Tracheophyta</taxon>
        <taxon>Spermatophyta</taxon>
        <taxon>Magnoliopsida</taxon>
        <taxon>Liliopsida</taxon>
        <taxon>Poales</taxon>
        <taxon>Poaceae</taxon>
        <taxon>BOP clade</taxon>
        <taxon>Oryzoideae</taxon>
        <taxon>Oryzeae</taxon>
        <taxon>Oryzinae</taxon>
        <taxon>Oryza</taxon>
        <taxon>Oryza meyeriana</taxon>
    </lineage>
</organism>
<reference evidence="2 3" key="1">
    <citation type="submission" date="2019-11" db="EMBL/GenBank/DDBJ databases">
        <title>Whole genome sequence of Oryza granulata.</title>
        <authorList>
            <person name="Li W."/>
        </authorList>
    </citation>
    <scope>NUCLEOTIDE SEQUENCE [LARGE SCALE GENOMIC DNA]</scope>
    <source>
        <strain evidence="3">cv. Menghai</strain>
        <tissue evidence="2">Leaf</tissue>
    </source>
</reference>
<dbReference type="OrthoDB" id="628239at2759"/>
<comment type="caution">
    <text evidence="2">The sequence shown here is derived from an EMBL/GenBank/DDBJ whole genome shotgun (WGS) entry which is preliminary data.</text>
</comment>
<evidence type="ECO:0000313" key="2">
    <source>
        <dbReference type="EMBL" id="KAF0907401.1"/>
    </source>
</evidence>
<dbReference type="Proteomes" id="UP000479710">
    <property type="component" value="Unassembled WGS sequence"/>
</dbReference>
<evidence type="ECO:0000313" key="3">
    <source>
        <dbReference type="Proteomes" id="UP000479710"/>
    </source>
</evidence>
<dbReference type="EMBL" id="SPHZ02000007">
    <property type="protein sequence ID" value="KAF0907401.1"/>
    <property type="molecule type" value="Genomic_DNA"/>
</dbReference>
<name>A0A6G1D4Q3_9ORYZ</name>
<keyword evidence="3" id="KW-1185">Reference proteome</keyword>